<feature type="compositionally biased region" description="Polar residues" evidence="1">
    <location>
        <begin position="191"/>
        <end position="206"/>
    </location>
</feature>
<feature type="transmembrane region" description="Helical" evidence="2">
    <location>
        <begin position="142"/>
        <end position="167"/>
    </location>
</feature>
<feature type="compositionally biased region" description="Polar residues" evidence="1">
    <location>
        <begin position="228"/>
        <end position="242"/>
    </location>
</feature>
<organism evidence="3">
    <name type="scientific">Oikopleura dioica</name>
    <name type="common">Tunicate</name>
    <dbReference type="NCBI Taxonomy" id="34765"/>
    <lineage>
        <taxon>Eukaryota</taxon>
        <taxon>Metazoa</taxon>
        <taxon>Chordata</taxon>
        <taxon>Tunicata</taxon>
        <taxon>Appendicularia</taxon>
        <taxon>Copelata</taxon>
        <taxon>Oikopleuridae</taxon>
        <taxon>Oikopleura</taxon>
    </lineage>
</organism>
<sequence>MRNWGAPPIPDELNRYKPKINKLEADLMRWCTYGTDFDPRDTLKKYRELFSSHNIGIDPKSIQTDCSNVQQVVLPENHGFSAGAFQARPGRYLEPQPDRHTGFTPPQIDFPDDFEPVKNDDEDDEEEDSPKRTKARAASSNTVMGISALVVLLICVTTIACICYKAGNCVMCNNINCFGANQLKVAKDSDSLSPLPSRQASYTQAVPRSLSNPYSPPPSYHMSAPSLPQATNCSSPLLQNSRDSMEKTPFAGSNWAANKSESGW</sequence>
<gene>
    <name evidence="3" type="ORF">GSOID_T00029999001</name>
</gene>
<feature type="compositionally biased region" description="Acidic residues" evidence="1">
    <location>
        <begin position="110"/>
        <end position="128"/>
    </location>
</feature>
<keyword evidence="2" id="KW-0812">Transmembrane</keyword>
<keyword evidence="2" id="KW-0472">Membrane</keyword>
<proteinExistence type="predicted"/>
<name>E4YN89_OIKDI</name>
<dbReference type="AlphaFoldDB" id="E4YN89"/>
<feature type="region of interest" description="Disordered" evidence="1">
    <location>
        <begin position="90"/>
        <end position="138"/>
    </location>
</feature>
<evidence type="ECO:0000256" key="1">
    <source>
        <dbReference type="SAM" id="MobiDB-lite"/>
    </source>
</evidence>
<feature type="region of interest" description="Disordered" evidence="1">
    <location>
        <begin position="189"/>
        <end position="264"/>
    </location>
</feature>
<evidence type="ECO:0000313" key="3">
    <source>
        <dbReference type="EMBL" id="CBY36937.1"/>
    </source>
</evidence>
<dbReference type="EMBL" id="FN654872">
    <property type="protein sequence ID" value="CBY36937.1"/>
    <property type="molecule type" value="Genomic_DNA"/>
</dbReference>
<reference evidence="3" key="1">
    <citation type="journal article" date="2010" name="Science">
        <title>Plasticity of animal genome architecture unmasked by rapid evolution of a pelagic tunicate.</title>
        <authorList>
            <person name="Denoeud F."/>
            <person name="Henriet S."/>
            <person name="Mungpakdee S."/>
            <person name="Aury J.M."/>
            <person name="Da Silva C."/>
            <person name="Brinkmann H."/>
            <person name="Mikhaleva J."/>
            <person name="Olsen L.C."/>
            <person name="Jubin C."/>
            <person name="Canestro C."/>
            <person name="Bouquet J.M."/>
            <person name="Danks G."/>
            <person name="Poulain J."/>
            <person name="Campsteijn C."/>
            <person name="Adamski M."/>
            <person name="Cross I."/>
            <person name="Yadetie F."/>
            <person name="Muffato M."/>
            <person name="Louis A."/>
            <person name="Butcher S."/>
            <person name="Tsagkogeorga G."/>
            <person name="Konrad A."/>
            <person name="Singh S."/>
            <person name="Jensen M.F."/>
            <person name="Cong E.H."/>
            <person name="Eikeseth-Otteraa H."/>
            <person name="Noel B."/>
            <person name="Anthouard V."/>
            <person name="Porcel B.M."/>
            <person name="Kachouri-Lafond R."/>
            <person name="Nishino A."/>
            <person name="Ugolini M."/>
            <person name="Chourrout P."/>
            <person name="Nishida H."/>
            <person name="Aasland R."/>
            <person name="Huzurbazar S."/>
            <person name="Westhof E."/>
            <person name="Delsuc F."/>
            <person name="Lehrach H."/>
            <person name="Reinhardt R."/>
            <person name="Weissenbach J."/>
            <person name="Roy S.W."/>
            <person name="Artiguenave F."/>
            <person name="Postlethwait J.H."/>
            <person name="Manak J.R."/>
            <person name="Thompson E.M."/>
            <person name="Jaillon O."/>
            <person name="Du Pasquier L."/>
            <person name="Boudinot P."/>
            <person name="Liberles D.A."/>
            <person name="Volff J.N."/>
            <person name="Philippe H."/>
            <person name="Lenhard B."/>
            <person name="Roest Crollius H."/>
            <person name="Wincker P."/>
            <person name="Chourrout D."/>
        </authorList>
    </citation>
    <scope>NUCLEOTIDE SEQUENCE [LARGE SCALE GENOMIC DNA]</scope>
</reference>
<accession>E4YN89</accession>
<evidence type="ECO:0000256" key="2">
    <source>
        <dbReference type="SAM" id="Phobius"/>
    </source>
</evidence>
<keyword evidence="2" id="KW-1133">Transmembrane helix</keyword>
<feature type="compositionally biased region" description="Polar residues" evidence="1">
    <location>
        <begin position="255"/>
        <end position="264"/>
    </location>
</feature>
<protein>
    <submittedName>
        <fullName evidence="3">Uncharacterized protein</fullName>
    </submittedName>
</protein>
<dbReference type="Proteomes" id="UP000011014">
    <property type="component" value="Unassembled WGS sequence"/>
</dbReference>